<sequence length="528" mass="59804">MIPITLNNAALLAALLFAIDFARKSRRPRLPLPPGPPKLPLVGNLFQLPSSEDWKAYLQWSEQYDSDIIHVDAAGGSIIVLNSMEVATELLEKRSRIYSSRAPQPMVCDLMGWDWNFGFQPYGEKWRRRRRTFLEIFHEKPARQFRPQQLKATRHLLQKLLETPDNFFSHLNHHAVSVVMSTAYGIEIKPENDPYVGLATAALELLVVALMPGSYLVVRHCFLAGGSAILTDEFQDFFPWLKHVPSWFPGAQFKRTAQITKDLALGMIKKPFDDGKTLTVKYGTPSFVSAAMQKMPDVKDKQQEEVIRDAAGSMYLAGTDTTASAVMTFIFAMMTAPEAQTKAQEELDRVVPHGRLPDFEDQDSLPYVTALVKETLRWENVTPLAVPHYIEVEDEYNGYRIPANSVVMGNIWAILHDKEMYPEPHKFIPDRYIVDGKLNFDNARDPTAVAFGFGRRVCPGRHMAYSAVWLAIASILKVFRIERPADENGKVIEETYKYRPGLVTGPEYFKCSIKPRSAEAEELLSHAE</sequence>
<organism evidence="11 12">
    <name type="scientific">Marasmius crinis-equi</name>
    <dbReference type="NCBI Taxonomy" id="585013"/>
    <lineage>
        <taxon>Eukaryota</taxon>
        <taxon>Fungi</taxon>
        <taxon>Dikarya</taxon>
        <taxon>Basidiomycota</taxon>
        <taxon>Agaricomycotina</taxon>
        <taxon>Agaricomycetes</taxon>
        <taxon>Agaricomycetidae</taxon>
        <taxon>Agaricales</taxon>
        <taxon>Marasmiineae</taxon>
        <taxon>Marasmiaceae</taxon>
        <taxon>Marasmius</taxon>
    </lineage>
</organism>
<dbReference type="PANTHER" id="PTHR46300:SF7">
    <property type="entry name" value="P450, PUTATIVE (EUROFUNG)-RELATED"/>
    <property type="match status" value="1"/>
</dbReference>
<evidence type="ECO:0000313" key="12">
    <source>
        <dbReference type="Proteomes" id="UP001465976"/>
    </source>
</evidence>
<dbReference type="EMBL" id="JBAHYK010000193">
    <property type="protein sequence ID" value="KAL0576856.1"/>
    <property type="molecule type" value="Genomic_DNA"/>
</dbReference>
<comment type="pathway">
    <text evidence="2">Secondary metabolite biosynthesis.</text>
</comment>
<evidence type="ECO:0000256" key="5">
    <source>
        <dbReference type="ARBA" id="ARBA00022723"/>
    </source>
</evidence>
<evidence type="ECO:0000256" key="7">
    <source>
        <dbReference type="ARBA" id="ARBA00023004"/>
    </source>
</evidence>
<accession>A0ABR3FNA5</accession>
<keyword evidence="8 9" id="KW-0503">Monooxygenase</keyword>
<evidence type="ECO:0000256" key="8">
    <source>
        <dbReference type="ARBA" id="ARBA00023033"/>
    </source>
</evidence>
<evidence type="ECO:0000256" key="1">
    <source>
        <dbReference type="ARBA" id="ARBA00001971"/>
    </source>
</evidence>
<evidence type="ECO:0000256" key="4">
    <source>
        <dbReference type="ARBA" id="ARBA00022617"/>
    </source>
</evidence>
<reference evidence="11 12" key="1">
    <citation type="submission" date="2024-02" db="EMBL/GenBank/DDBJ databases">
        <title>A draft genome for the cacao thread blight pathogen Marasmius crinis-equi.</title>
        <authorList>
            <person name="Cohen S.P."/>
            <person name="Baruah I.K."/>
            <person name="Amoako-Attah I."/>
            <person name="Bukari Y."/>
            <person name="Meinhardt L.W."/>
            <person name="Bailey B.A."/>
        </authorList>
    </citation>
    <scope>NUCLEOTIDE SEQUENCE [LARGE SCALE GENOMIC DNA]</scope>
    <source>
        <strain evidence="11 12">GH-76</strain>
    </source>
</reference>
<dbReference type="Gene3D" id="1.10.630.10">
    <property type="entry name" value="Cytochrome P450"/>
    <property type="match status" value="1"/>
</dbReference>
<dbReference type="PROSITE" id="PS00086">
    <property type="entry name" value="CYTOCHROME_P450"/>
    <property type="match status" value="1"/>
</dbReference>
<dbReference type="InterPro" id="IPR002401">
    <property type="entry name" value="Cyt_P450_E_grp-I"/>
</dbReference>
<evidence type="ECO:0000256" key="10">
    <source>
        <dbReference type="SAM" id="SignalP"/>
    </source>
</evidence>
<feature type="chain" id="PRO_5045949051" description="Cytochrome P450" evidence="10">
    <location>
        <begin position="25"/>
        <end position="528"/>
    </location>
</feature>
<dbReference type="InterPro" id="IPR017972">
    <property type="entry name" value="Cyt_P450_CS"/>
</dbReference>
<dbReference type="CDD" id="cd11065">
    <property type="entry name" value="CYP64-like"/>
    <property type="match status" value="1"/>
</dbReference>
<dbReference type="PRINTS" id="PR00385">
    <property type="entry name" value="P450"/>
</dbReference>
<comment type="caution">
    <text evidence="11">The sequence shown here is derived from an EMBL/GenBank/DDBJ whole genome shotgun (WGS) entry which is preliminary data.</text>
</comment>
<dbReference type="SUPFAM" id="SSF48264">
    <property type="entry name" value="Cytochrome P450"/>
    <property type="match status" value="1"/>
</dbReference>
<keyword evidence="10" id="KW-0732">Signal</keyword>
<dbReference type="InterPro" id="IPR050364">
    <property type="entry name" value="Cytochrome_P450_fung"/>
</dbReference>
<dbReference type="PANTHER" id="PTHR46300">
    <property type="entry name" value="P450, PUTATIVE (EUROFUNG)-RELATED-RELATED"/>
    <property type="match status" value="1"/>
</dbReference>
<keyword evidence="7 9" id="KW-0408">Iron</keyword>
<keyword evidence="4 9" id="KW-0349">Heme</keyword>
<keyword evidence="5 9" id="KW-0479">Metal-binding</keyword>
<evidence type="ECO:0000256" key="9">
    <source>
        <dbReference type="RuleBase" id="RU000461"/>
    </source>
</evidence>
<dbReference type="InterPro" id="IPR036396">
    <property type="entry name" value="Cyt_P450_sf"/>
</dbReference>
<evidence type="ECO:0008006" key="13">
    <source>
        <dbReference type="Google" id="ProtNLM"/>
    </source>
</evidence>
<dbReference type="Proteomes" id="UP001465976">
    <property type="component" value="Unassembled WGS sequence"/>
</dbReference>
<keyword evidence="6 9" id="KW-0560">Oxidoreductase</keyword>
<keyword evidence="12" id="KW-1185">Reference proteome</keyword>
<dbReference type="PRINTS" id="PR00463">
    <property type="entry name" value="EP450I"/>
</dbReference>
<evidence type="ECO:0000256" key="2">
    <source>
        <dbReference type="ARBA" id="ARBA00005179"/>
    </source>
</evidence>
<evidence type="ECO:0000256" key="6">
    <source>
        <dbReference type="ARBA" id="ARBA00023002"/>
    </source>
</evidence>
<dbReference type="InterPro" id="IPR001128">
    <property type="entry name" value="Cyt_P450"/>
</dbReference>
<gene>
    <name evidence="11" type="ORF">V5O48_005121</name>
</gene>
<dbReference type="Pfam" id="PF00067">
    <property type="entry name" value="p450"/>
    <property type="match status" value="1"/>
</dbReference>
<evidence type="ECO:0000256" key="3">
    <source>
        <dbReference type="ARBA" id="ARBA00010617"/>
    </source>
</evidence>
<feature type="signal peptide" evidence="10">
    <location>
        <begin position="1"/>
        <end position="24"/>
    </location>
</feature>
<comment type="similarity">
    <text evidence="3 9">Belongs to the cytochrome P450 family.</text>
</comment>
<name>A0ABR3FNA5_9AGAR</name>
<protein>
    <recommendedName>
        <fullName evidence="13">Cytochrome P450</fullName>
    </recommendedName>
</protein>
<proteinExistence type="inferred from homology"/>
<evidence type="ECO:0000313" key="11">
    <source>
        <dbReference type="EMBL" id="KAL0576856.1"/>
    </source>
</evidence>
<comment type="cofactor">
    <cofactor evidence="1">
        <name>heme</name>
        <dbReference type="ChEBI" id="CHEBI:30413"/>
    </cofactor>
</comment>